<dbReference type="AlphaFoldDB" id="A0A653DYA8"/>
<protein>
    <recommendedName>
        <fullName evidence="3">Lipid-binding serum glycoprotein C-terminal domain-containing protein</fullName>
    </recommendedName>
</protein>
<dbReference type="PANTHER" id="PTHR11008:SF32">
    <property type="entry name" value="CIRCADIAN CLOCK-CONTROLLED PROTEIN DAYWAKE-RELATED"/>
    <property type="match status" value="1"/>
</dbReference>
<accession>A0A653DYA8</accession>
<keyword evidence="2" id="KW-1185">Reference proteome</keyword>
<name>A0A653DYA8_CALMS</name>
<evidence type="ECO:0000313" key="1">
    <source>
        <dbReference type="EMBL" id="VEN64341.1"/>
    </source>
</evidence>
<dbReference type="InterPro" id="IPR010562">
    <property type="entry name" value="Haemolymph_juvenile_hormone-bd"/>
</dbReference>
<reference evidence="1 2" key="1">
    <citation type="submission" date="2019-01" db="EMBL/GenBank/DDBJ databases">
        <authorList>
            <person name="Sayadi A."/>
        </authorList>
    </citation>
    <scope>NUCLEOTIDE SEQUENCE [LARGE SCALE GENOMIC DNA]</scope>
</reference>
<dbReference type="OrthoDB" id="7419171at2759"/>
<organism evidence="1 2">
    <name type="scientific">Callosobruchus maculatus</name>
    <name type="common">Southern cowpea weevil</name>
    <name type="synonym">Pulse bruchid</name>
    <dbReference type="NCBI Taxonomy" id="64391"/>
    <lineage>
        <taxon>Eukaryota</taxon>
        <taxon>Metazoa</taxon>
        <taxon>Ecdysozoa</taxon>
        <taxon>Arthropoda</taxon>
        <taxon>Hexapoda</taxon>
        <taxon>Insecta</taxon>
        <taxon>Pterygota</taxon>
        <taxon>Neoptera</taxon>
        <taxon>Endopterygota</taxon>
        <taxon>Coleoptera</taxon>
        <taxon>Polyphaga</taxon>
        <taxon>Cucujiformia</taxon>
        <taxon>Chrysomeloidea</taxon>
        <taxon>Chrysomelidae</taxon>
        <taxon>Bruchinae</taxon>
        <taxon>Bruchini</taxon>
        <taxon>Callosobruchus</taxon>
    </lineage>
</organism>
<dbReference type="Proteomes" id="UP000410492">
    <property type="component" value="Unassembled WGS sequence"/>
</dbReference>
<dbReference type="InterPro" id="IPR038606">
    <property type="entry name" value="To_sf"/>
</dbReference>
<dbReference type="PANTHER" id="PTHR11008">
    <property type="entry name" value="PROTEIN TAKEOUT-LIKE PROTEIN"/>
    <property type="match status" value="1"/>
</dbReference>
<dbReference type="Pfam" id="PF06585">
    <property type="entry name" value="JHBP"/>
    <property type="match status" value="1"/>
</dbReference>
<gene>
    <name evidence="1" type="ORF">CALMAC_LOCUS20888</name>
</gene>
<sequence length="147" mass="16886">RSYFPENLTYTSRVVFPYIYIEGKYKLKGNIFFAPLNGHGAFHVNVSETSCSTIQTNKLVTRNGNEYLEPLVSSPKLNVGKVTDYEFEGLFIDSEDLAKVAKHVIDENMGLIVQELMPVINKALLPYLNEYLFRYSSFIPYDKLFPK</sequence>
<feature type="non-terminal residue" evidence="1">
    <location>
        <position position="1"/>
    </location>
</feature>
<dbReference type="EMBL" id="CAACVG010015287">
    <property type="protein sequence ID" value="VEN64341.1"/>
    <property type="molecule type" value="Genomic_DNA"/>
</dbReference>
<proteinExistence type="predicted"/>
<evidence type="ECO:0000313" key="2">
    <source>
        <dbReference type="Proteomes" id="UP000410492"/>
    </source>
</evidence>
<dbReference type="Gene3D" id="3.15.10.30">
    <property type="entry name" value="Haemolymph juvenile hormone binding protein"/>
    <property type="match status" value="1"/>
</dbReference>
<dbReference type="GO" id="GO:0005615">
    <property type="term" value="C:extracellular space"/>
    <property type="evidence" value="ECO:0007669"/>
    <property type="project" value="TreeGrafter"/>
</dbReference>
<evidence type="ECO:0008006" key="3">
    <source>
        <dbReference type="Google" id="ProtNLM"/>
    </source>
</evidence>